<reference evidence="1 2" key="1">
    <citation type="journal article" date="2021" name="BMC Biol.">
        <title>Horizontally acquired antibacterial genes associated with adaptive radiation of ladybird beetles.</title>
        <authorList>
            <person name="Li H.S."/>
            <person name="Tang X.F."/>
            <person name="Huang Y.H."/>
            <person name="Xu Z.Y."/>
            <person name="Chen M.L."/>
            <person name="Du X.Y."/>
            <person name="Qiu B.Y."/>
            <person name="Chen P.T."/>
            <person name="Zhang W."/>
            <person name="Slipinski A."/>
            <person name="Escalona H.E."/>
            <person name="Waterhouse R.M."/>
            <person name="Zwick A."/>
            <person name="Pang H."/>
        </authorList>
    </citation>
    <scope>NUCLEOTIDE SEQUENCE [LARGE SCALE GENOMIC DNA]</scope>
    <source>
        <strain evidence="1">SYSU2018</strain>
    </source>
</reference>
<dbReference type="InterPro" id="IPR036397">
    <property type="entry name" value="RNaseH_sf"/>
</dbReference>
<evidence type="ECO:0000313" key="2">
    <source>
        <dbReference type="Proteomes" id="UP001516400"/>
    </source>
</evidence>
<dbReference type="Gene3D" id="3.30.420.10">
    <property type="entry name" value="Ribonuclease H-like superfamily/Ribonuclease H"/>
    <property type="match status" value="1"/>
</dbReference>
<sequence>MELCLRCGIKISTDFTNPAHKATFIENFHDLNKTSITLALTNENIHHLAKVNLHLETLGSKTNTKPSDHQGLHDRICENHPNHSYSYKVGSKPIDGAGCSIVLDTIEPQVLCFKLPNDASIFTCEAFAILKTLEIASEVERLIIFSDLKSVLTAICNQHSTNKLIKKFRTSCTNTNQPSKLCKHGSLAHGYSR</sequence>
<dbReference type="Proteomes" id="UP001516400">
    <property type="component" value="Unassembled WGS sequence"/>
</dbReference>
<dbReference type="AlphaFoldDB" id="A0ABD2NET3"/>
<keyword evidence="2" id="KW-1185">Reference proteome</keyword>
<protein>
    <recommendedName>
        <fullName evidence="3">RNase H type-1 domain-containing protein</fullName>
    </recommendedName>
</protein>
<gene>
    <name evidence="1" type="ORF">HHI36_012369</name>
</gene>
<comment type="caution">
    <text evidence="1">The sequence shown here is derived from an EMBL/GenBank/DDBJ whole genome shotgun (WGS) entry which is preliminary data.</text>
</comment>
<proteinExistence type="predicted"/>
<accession>A0ABD2NET3</accession>
<organism evidence="1 2">
    <name type="scientific">Cryptolaemus montrouzieri</name>
    <dbReference type="NCBI Taxonomy" id="559131"/>
    <lineage>
        <taxon>Eukaryota</taxon>
        <taxon>Metazoa</taxon>
        <taxon>Ecdysozoa</taxon>
        <taxon>Arthropoda</taxon>
        <taxon>Hexapoda</taxon>
        <taxon>Insecta</taxon>
        <taxon>Pterygota</taxon>
        <taxon>Neoptera</taxon>
        <taxon>Endopterygota</taxon>
        <taxon>Coleoptera</taxon>
        <taxon>Polyphaga</taxon>
        <taxon>Cucujiformia</taxon>
        <taxon>Coccinelloidea</taxon>
        <taxon>Coccinellidae</taxon>
        <taxon>Scymninae</taxon>
        <taxon>Scymnini</taxon>
        <taxon>Cryptolaemus</taxon>
    </lineage>
</organism>
<dbReference type="EMBL" id="JABFTP020000103">
    <property type="protein sequence ID" value="KAL3277007.1"/>
    <property type="molecule type" value="Genomic_DNA"/>
</dbReference>
<name>A0ABD2NET3_9CUCU</name>
<evidence type="ECO:0008006" key="3">
    <source>
        <dbReference type="Google" id="ProtNLM"/>
    </source>
</evidence>
<evidence type="ECO:0000313" key="1">
    <source>
        <dbReference type="EMBL" id="KAL3277007.1"/>
    </source>
</evidence>